<organism evidence="6 7">
    <name type="scientific">Pontivivens marinum</name>
    <dbReference type="NCBI Taxonomy" id="1690039"/>
    <lineage>
        <taxon>Bacteria</taxon>
        <taxon>Pseudomonadati</taxon>
        <taxon>Pseudomonadota</taxon>
        <taxon>Alphaproteobacteria</taxon>
        <taxon>Rhodobacterales</taxon>
        <taxon>Paracoccaceae</taxon>
        <taxon>Pontivivens</taxon>
    </lineage>
</organism>
<reference evidence="7" key="1">
    <citation type="submission" date="2017-09" db="EMBL/GenBank/DDBJ databases">
        <authorList>
            <person name="Varghese N."/>
            <person name="Submissions S."/>
        </authorList>
    </citation>
    <scope>NUCLEOTIDE SEQUENCE [LARGE SCALE GENOMIC DNA]</scope>
    <source>
        <strain evidence="7">C7</strain>
    </source>
</reference>
<feature type="domain" description="CENP-V/GFA" evidence="5">
    <location>
        <begin position="2"/>
        <end position="120"/>
    </location>
</feature>
<dbReference type="EMBL" id="OCTN01000001">
    <property type="protein sequence ID" value="SOH93096.1"/>
    <property type="molecule type" value="Genomic_DNA"/>
</dbReference>
<dbReference type="RefSeq" id="WP_245851377.1">
    <property type="nucleotide sequence ID" value="NZ_OCTN01000001.1"/>
</dbReference>
<dbReference type="GO" id="GO:0016846">
    <property type="term" value="F:carbon-sulfur lyase activity"/>
    <property type="evidence" value="ECO:0007669"/>
    <property type="project" value="InterPro"/>
</dbReference>
<evidence type="ECO:0000256" key="1">
    <source>
        <dbReference type="ARBA" id="ARBA00005495"/>
    </source>
</evidence>
<gene>
    <name evidence="6" type="ORF">SAMN06273572_101951</name>
</gene>
<dbReference type="PROSITE" id="PS51891">
    <property type="entry name" value="CENP_V_GFA"/>
    <property type="match status" value="1"/>
</dbReference>
<dbReference type="GO" id="GO:0046872">
    <property type="term" value="F:metal ion binding"/>
    <property type="evidence" value="ECO:0007669"/>
    <property type="project" value="UniProtKB-KW"/>
</dbReference>
<dbReference type="Gene3D" id="3.90.1590.10">
    <property type="entry name" value="glutathione-dependent formaldehyde- activating enzyme (gfa)"/>
    <property type="match status" value="1"/>
</dbReference>
<name>A0A2C9CNX2_9RHOB</name>
<evidence type="ECO:0000256" key="4">
    <source>
        <dbReference type="ARBA" id="ARBA00023239"/>
    </source>
</evidence>
<dbReference type="AlphaFoldDB" id="A0A2C9CNX2"/>
<evidence type="ECO:0000313" key="6">
    <source>
        <dbReference type="EMBL" id="SOH93096.1"/>
    </source>
</evidence>
<evidence type="ECO:0000256" key="3">
    <source>
        <dbReference type="ARBA" id="ARBA00022833"/>
    </source>
</evidence>
<dbReference type="PANTHER" id="PTHR33337">
    <property type="entry name" value="GFA DOMAIN-CONTAINING PROTEIN"/>
    <property type="match status" value="1"/>
</dbReference>
<proteinExistence type="inferred from homology"/>
<dbReference type="Pfam" id="PF04828">
    <property type="entry name" value="GFA"/>
    <property type="match status" value="1"/>
</dbReference>
<dbReference type="PANTHER" id="PTHR33337:SF40">
    <property type="entry name" value="CENP-V_GFA DOMAIN-CONTAINING PROTEIN-RELATED"/>
    <property type="match status" value="1"/>
</dbReference>
<evidence type="ECO:0000256" key="2">
    <source>
        <dbReference type="ARBA" id="ARBA00022723"/>
    </source>
</evidence>
<protein>
    <submittedName>
        <fullName evidence="6">Uncharacterized conserved protein</fullName>
    </submittedName>
</protein>
<keyword evidence="3" id="KW-0862">Zinc</keyword>
<dbReference type="Proteomes" id="UP000220034">
    <property type="component" value="Unassembled WGS sequence"/>
</dbReference>
<keyword evidence="7" id="KW-1185">Reference proteome</keyword>
<dbReference type="InterPro" id="IPR011057">
    <property type="entry name" value="Mss4-like_sf"/>
</dbReference>
<dbReference type="SUPFAM" id="SSF51316">
    <property type="entry name" value="Mss4-like"/>
    <property type="match status" value="1"/>
</dbReference>
<dbReference type="InterPro" id="IPR006913">
    <property type="entry name" value="CENP-V/GFA"/>
</dbReference>
<keyword evidence="2" id="KW-0479">Metal-binding</keyword>
<sequence>MATGKCMCGAVALSIRDLSAEYGTCHCEMCRRWTGSALLGISVPVADLTITGAENIKTIQSSDWAERAWCDKCGTGLWYRVTADVAHAGNYEIPVGLLDDANGLKMTREIFIDSKPDAFTYAGERELLSKADVLALYSVDI</sequence>
<evidence type="ECO:0000259" key="5">
    <source>
        <dbReference type="PROSITE" id="PS51891"/>
    </source>
</evidence>
<evidence type="ECO:0000313" key="7">
    <source>
        <dbReference type="Proteomes" id="UP000220034"/>
    </source>
</evidence>
<accession>A0A2C9CNX2</accession>
<comment type="similarity">
    <text evidence="1">Belongs to the Gfa family.</text>
</comment>
<keyword evidence="4" id="KW-0456">Lyase</keyword>